<dbReference type="CDD" id="cd00082">
    <property type="entry name" value="HisKA"/>
    <property type="match status" value="1"/>
</dbReference>
<dbReference type="PROSITE" id="PS50113">
    <property type="entry name" value="PAC"/>
    <property type="match status" value="1"/>
</dbReference>
<dbReference type="GO" id="GO:0005886">
    <property type="term" value="C:plasma membrane"/>
    <property type="evidence" value="ECO:0007669"/>
    <property type="project" value="UniProtKB-SubCell"/>
</dbReference>
<feature type="domain" description="PAS" evidence="20">
    <location>
        <begin position="268"/>
        <end position="341"/>
    </location>
</feature>
<feature type="transmembrane region" description="Helical" evidence="16">
    <location>
        <begin position="191"/>
        <end position="213"/>
    </location>
</feature>
<dbReference type="Pfam" id="PF00072">
    <property type="entry name" value="Response_reg"/>
    <property type="match status" value="2"/>
</dbReference>
<feature type="domain" description="HPt" evidence="22">
    <location>
        <begin position="945"/>
        <end position="1041"/>
    </location>
</feature>
<dbReference type="Gene3D" id="3.30.450.20">
    <property type="entry name" value="PAS domain"/>
    <property type="match status" value="1"/>
</dbReference>
<dbReference type="InterPro" id="IPR005330">
    <property type="entry name" value="MHYT_dom"/>
</dbReference>
<evidence type="ECO:0000256" key="3">
    <source>
        <dbReference type="ARBA" id="ARBA00012438"/>
    </source>
</evidence>
<dbReference type="FunFam" id="3.30.565.10:FF:000078">
    <property type="entry name" value="Two-component sensor histidine kinase"/>
    <property type="match status" value="1"/>
</dbReference>
<reference evidence="25" key="1">
    <citation type="submission" date="2016-10" db="EMBL/GenBank/DDBJ databases">
        <authorList>
            <person name="Varghese N."/>
            <person name="Submissions S."/>
        </authorList>
    </citation>
    <scope>NUCLEOTIDE SEQUENCE [LARGE SCALE GENOMIC DNA]</scope>
    <source>
        <strain evidence="25">CCTCC 2012022</strain>
    </source>
</reference>
<feature type="domain" description="Histidine kinase" evidence="18">
    <location>
        <begin position="417"/>
        <end position="636"/>
    </location>
</feature>
<dbReference type="SMART" id="SM00448">
    <property type="entry name" value="REC"/>
    <property type="match status" value="2"/>
</dbReference>
<protein>
    <recommendedName>
        <fullName evidence="3">histidine kinase</fullName>
        <ecNumber evidence="3">2.7.13.3</ecNumber>
    </recommendedName>
</protein>
<dbReference type="InterPro" id="IPR013655">
    <property type="entry name" value="PAS_fold_3"/>
</dbReference>
<dbReference type="PROSITE" id="PS50112">
    <property type="entry name" value="PAS"/>
    <property type="match status" value="1"/>
</dbReference>
<feature type="transmembrane region" description="Helical" evidence="16">
    <location>
        <begin position="58"/>
        <end position="81"/>
    </location>
</feature>
<organism evidence="24 25">
    <name type="scientific">Geopseudomonas guangdongensis</name>
    <dbReference type="NCBI Taxonomy" id="1245526"/>
    <lineage>
        <taxon>Bacteria</taxon>
        <taxon>Pseudomonadati</taxon>
        <taxon>Pseudomonadota</taxon>
        <taxon>Gammaproteobacteria</taxon>
        <taxon>Pseudomonadales</taxon>
        <taxon>Pseudomonadaceae</taxon>
        <taxon>Geopseudomonas</taxon>
    </lineage>
</organism>
<dbReference type="InterPro" id="IPR003594">
    <property type="entry name" value="HATPase_dom"/>
</dbReference>
<dbReference type="Pfam" id="PF00512">
    <property type="entry name" value="HisKA"/>
    <property type="match status" value="1"/>
</dbReference>
<dbReference type="CDD" id="cd17546">
    <property type="entry name" value="REC_hyHK_CKI1_RcsC-like"/>
    <property type="match status" value="1"/>
</dbReference>
<dbReference type="PANTHER" id="PTHR45339">
    <property type="entry name" value="HYBRID SIGNAL TRANSDUCTION HISTIDINE KINASE J"/>
    <property type="match status" value="1"/>
</dbReference>
<feature type="modified residue" description="Phosphohistidine" evidence="14">
    <location>
        <position position="984"/>
    </location>
</feature>
<evidence type="ECO:0000256" key="9">
    <source>
        <dbReference type="ARBA" id="ARBA00022777"/>
    </source>
</evidence>
<dbReference type="PROSITE" id="PS50924">
    <property type="entry name" value="MHYT"/>
    <property type="match status" value="1"/>
</dbReference>
<feature type="domain" description="MHYT" evidence="23">
    <location>
        <begin position="21"/>
        <end position="216"/>
    </location>
</feature>
<dbReference type="AlphaFoldDB" id="A0A1H2GEB4"/>
<evidence type="ECO:0000259" key="21">
    <source>
        <dbReference type="PROSITE" id="PS50113"/>
    </source>
</evidence>
<dbReference type="STRING" id="1245526.SAMN05216580_1746"/>
<dbReference type="SMART" id="SM00388">
    <property type="entry name" value="HisKA"/>
    <property type="match status" value="1"/>
</dbReference>
<dbReference type="InterPro" id="IPR000014">
    <property type="entry name" value="PAS"/>
</dbReference>
<dbReference type="Pfam" id="PF03707">
    <property type="entry name" value="MHYT"/>
    <property type="match status" value="3"/>
</dbReference>
<dbReference type="SUPFAM" id="SSF47226">
    <property type="entry name" value="Histidine-containing phosphotransfer domain, HPT domain"/>
    <property type="match status" value="1"/>
</dbReference>
<dbReference type="InterPro" id="IPR008207">
    <property type="entry name" value="Sig_transdc_His_kin_Hpt_dom"/>
</dbReference>
<evidence type="ECO:0000313" key="24">
    <source>
        <dbReference type="EMBL" id="SDU18076.1"/>
    </source>
</evidence>
<dbReference type="InterPro" id="IPR035965">
    <property type="entry name" value="PAS-like_dom_sf"/>
</dbReference>
<dbReference type="SUPFAM" id="SSF55874">
    <property type="entry name" value="ATPase domain of HSP90 chaperone/DNA topoisomerase II/histidine kinase"/>
    <property type="match status" value="1"/>
</dbReference>
<evidence type="ECO:0000256" key="13">
    <source>
        <dbReference type="ARBA" id="ARBA00023136"/>
    </source>
</evidence>
<dbReference type="InterPro" id="IPR003661">
    <property type="entry name" value="HisK_dim/P_dom"/>
</dbReference>
<dbReference type="GO" id="GO:0005524">
    <property type="term" value="F:ATP binding"/>
    <property type="evidence" value="ECO:0007669"/>
    <property type="project" value="UniProtKB-KW"/>
</dbReference>
<dbReference type="SMART" id="SM00091">
    <property type="entry name" value="PAS"/>
    <property type="match status" value="1"/>
</dbReference>
<evidence type="ECO:0000256" key="17">
    <source>
        <dbReference type="SAM" id="MobiDB-lite"/>
    </source>
</evidence>
<dbReference type="InterPro" id="IPR004358">
    <property type="entry name" value="Sig_transdc_His_kin-like_C"/>
</dbReference>
<dbReference type="SUPFAM" id="SSF47384">
    <property type="entry name" value="Homodimeric domain of signal transducing histidine kinase"/>
    <property type="match status" value="1"/>
</dbReference>
<feature type="transmembrane region" description="Helical" evidence="16">
    <location>
        <begin position="156"/>
        <end position="179"/>
    </location>
</feature>
<feature type="domain" description="PAC" evidence="21">
    <location>
        <begin position="344"/>
        <end position="399"/>
    </location>
</feature>
<evidence type="ECO:0000259" key="19">
    <source>
        <dbReference type="PROSITE" id="PS50110"/>
    </source>
</evidence>
<accession>A0A1H2GEB4</accession>
<feature type="region of interest" description="Disordered" evidence="17">
    <location>
        <begin position="1030"/>
        <end position="1054"/>
    </location>
</feature>
<dbReference type="GO" id="GO:0000155">
    <property type="term" value="F:phosphorelay sensor kinase activity"/>
    <property type="evidence" value="ECO:0007669"/>
    <property type="project" value="InterPro"/>
</dbReference>
<keyword evidence="5 15" id="KW-0597">Phosphoprotein</keyword>
<evidence type="ECO:0000259" key="18">
    <source>
        <dbReference type="PROSITE" id="PS50109"/>
    </source>
</evidence>
<keyword evidence="11 16" id="KW-1133">Transmembrane helix</keyword>
<keyword evidence="7 16" id="KW-0812">Transmembrane</keyword>
<proteinExistence type="predicted"/>
<dbReference type="Gene3D" id="1.10.287.130">
    <property type="match status" value="1"/>
</dbReference>
<evidence type="ECO:0000256" key="5">
    <source>
        <dbReference type="ARBA" id="ARBA00022553"/>
    </source>
</evidence>
<sequence>MLELVFLLDPADPSLYLYGTFDPWLVALSILLSVGAATMGLQVAGIARTSSTPLLRQVALLSGTLALGGGIWAMHFLGMLAFRLCSPVSYDPLTTLLSVLPALAASWVALSLLTRPQLRGRQLVLGGVLVGAGIGAMHYSGMAAMRMAPLLRYDPWWFALSILLAIGLAMLALWVRFGLEHNARLRPLTGLLLGGAVMGSAIAAMHYAGMAAARFLGTADSDTPLPALQSGPIANAVLLGTLLLIVAVLLSNTFLHYRERMRRTLRSQERFMQSLIDNLPGIVFRCRLDEDWSLLFLSDGIEALTGWSAAELQDNGGLRALIPAEDLPHLAEARRRAGTEGGSYSAEYRLRCRDGRLLQVWSLGHLVTETVEDGREERLLDGMIFDISARHALEQDLRRARDHAEQASKARSLFLANMSHEIRTPMNGVIGMLDLALETALDPEQREYLEIAQRSGEMLLALLNDILDVSKVDAGHLELEHVAFDLSEVVEHTAKLLAARAHQKQLELIIEVEPGLPRQVLGDPLRLRQVLLNLLSNAVKFTERGEVALCVARSTRTPGALCFAVRDTGIGIAPEVQPFIFDAFRQADESTTRKYGGTGLGLSLSRRLVELMGGEIGLESTPGRGSRFFFELQLPLQDNPRGERSASERAAELLAGRGLLIVDDVLANRLIVERHAVAWGMRPYGFCNPLDALAWMQEPRNAGSVQLAVLDRMMPELDGLELARQLRERHPHLHLVMLSSASDQLEVEARESRVLDQHLSKPAGPDALAYALLGALQRRVPAAARETAGSAEPGLRGCRVLLVEDHPVNRMLAQRLLAKHAVQLSEAGNGAEAVALIEAGARFDIILMDCQMPVMDGPTATREIRRLERERGQPRTPVLALTAHAGTPAVDECRQAGMDEILSKPYNARQLLDSMLALLGRSAPPPATEPPLLDEGVLAGLEEALGSDLQTLIGFFCSNLPGQIAGLQSALAEGDHDEIRRQAHRLKGSAGNLGALALAALARDLEQRAAGDRAPAHDSAAQLAQLAEASARSLRQRYPDPAPGAARTPQQDVL</sequence>
<dbReference type="Gene3D" id="3.30.565.10">
    <property type="entry name" value="Histidine kinase-like ATPase, C-terminal domain"/>
    <property type="match status" value="1"/>
</dbReference>
<dbReference type="EC" id="2.7.13.3" evidence="3"/>
<evidence type="ECO:0000259" key="20">
    <source>
        <dbReference type="PROSITE" id="PS50112"/>
    </source>
</evidence>
<keyword evidence="8" id="KW-0547">Nucleotide-binding</keyword>
<evidence type="ECO:0000313" key="25">
    <source>
        <dbReference type="Proteomes" id="UP000243063"/>
    </source>
</evidence>
<keyword evidence="9" id="KW-0418">Kinase</keyword>
<name>A0A1H2GEB4_9GAMM</name>
<dbReference type="Proteomes" id="UP000243063">
    <property type="component" value="Chromosome I"/>
</dbReference>
<dbReference type="PRINTS" id="PR00344">
    <property type="entry name" value="BCTRLSENSOR"/>
</dbReference>
<evidence type="ECO:0000256" key="12">
    <source>
        <dbReference type="ARBA" id="ARBA00023012"/>
    </source>
</evidence>
<feature type="transmembrane region" description="Helical" evidence="16">
    <location>
        <begin position="24"/>
        <end position="46"/>
    </location>
</feature>
<dbReference type="InterPro" id="IPR001789">
    <property type="entry name" value="Sig_transdc_resp-reg_receiver"/>
</dbReference>
<dbReference type="CDD" id="cd00130">
    <property type="entry name" value="PAS"/>
    <property type="match status" value="1"/>
</dbReference>
<feature type="modified residue" description="4-aspartylphosphate" evidence="15">
    <location>
        <position position="849"/>
    </location>
</feature>
<evidence type="ECO:0000256" key="6">
    <source>
        <dbReference type="ARBA" id="ARBA00022679"/>
    </source>
</evidence>
<evidence type="ECO:0000256" key="14">
    <source>
        <dbReference type="PROSITE-ProRule" id="PRU00110"/>
    </source>
</evidence>
<feature type="transmembrane region" description="Helical" evidence="16">
    <location>
        <begin position="233"/>
        <end position="257"/>
    </location>
</feature>
<feature type="domain" description="Response regulatory" evidence="19">
    <location>
        <begin position="658"/>
        <end position="776"/>
    </location>
</feature>
<dbReference type="Pfam" id="PF02518">
    <property type="entry name" value="HATPase_c"/>
    <property type="match status" value="1"/>
</dbReference>
<dbReference type="PROSITE" id="PS50109">
    <property type="entry name" value="HIS_KIN"/>
    <property type="match status" value="1"/>
</dbReference>
<dbReference type="InterPro" id="IPR036890">
    <property type="entry name" value="HATPase_C_sf"/>
</dbReference>
<dbReference type="PROSITE" id="PS50110">
    <property type="entry name" value="RESPONSE_REGULATORY"/>
    <property type="match status" value="2"/>
</dbReference>
<evidence type="ECO:0000256" key="4">
    <source>
        <dbReference type="ARBA" id="ARBA00022475"/>
    </source>
</evidence>
<evidence type="ECO:0000256" key="15">
    <source>
        <dbReference type="PROSITE-ProRule" id="PRU00169"/>
    </source>
</evidence>
<keyword evidence="6" id="KW-0808">Transferase</keyword>
<evidence type="ECO:0000256" key="8">
    <source>
        <dbReference type="ARBA" id="ARBA00022741"/>
    </source>
</evidence>
<dbReference type="PROSITE" id="PS50894">
    <property type="entry name" value="HPT"/>
    <property type="match status" value="1"/>
</dbReference>
<feature type="domain" description="Response regulatory" evidence="19">
    <location>
        <begin position="799"/>
        <end position="919"/>
    </location>
</feature>
<dbReference type="InterPro" id="IPR005467">
    <property type="entry name" value="His_kinase_dom"/>
</dbReference>
<dbReference type="Gene3D" id="3.40.50.2300">
    <property type="match status" value="2"/>
</dbReference>
<dbReference type="Pfam" id="PF08447">
    <property type="entry name" value="PAS_3"/>
    <property type="match status" value="1"/>
</dbReference>
<dbReference type="InterPro" id="IPR036641">
    <property type="entry name" value="HPT_dom_sf"/>
</dbReference>
<dbReference type="SUPFAM" id="SSF55785">
    <property type="entry name" value="PYP-like sensor domain (PAS domain)"/>
    <property type="match status" value="1"/>
</dbReference>
<dbReference type="InterPro" id="IPR036097">
    <property type="entry name" value="HisK_dim/P_sf"/>
</dbReference>
<dbReference type="SUPFAM" id="SSF52172">
    <property type="entry name" value="CheY-like"/>
    <property type="match status" value="2"/>
</dbReference>
<keyword evidence="13 16" id="KW-0472">Membrane</keyword>
<dbReference type="FunFam" id="1.10.287.130:FF:000002">
    <property type="entry name" value="Two-component osmosensing histidine kinase"/>
    <property type="match status" value="1"/>
</dbReference>
<evidence type="ECO:0000256" key="11">
    <source>
        <dbReference type="ARBA" id="ARBA00022989"/>
    </source>
</evidence>
<keyword evidence="25" id="KW-1185">Reference proteome</keyword>
<comment type="catalytic activity">
    <reaction evidence="1">
        <text>ATP + protein L-histidine = ADP + protein N-phospho-L-histidine.</text>
        <dbReference type="EC" id="2.7.13.3"/>
    </reaction>
</comment>
<evidence type="ECO:0000256" key="7">
    <source>
        <dbReference type="ARBA" id="ARBA00022692"/>
    </source>
</evidence>
<evidence type="ECO:0000256" key="1">
    <source>
        <dbReference type="ARBA" id="ARBA00000085"/>
    </source>
</evidence>
<evidence type="ECO:0000256" key="16">
    <source>
        <dbReference type="PROSITE-ProRule" id="PRU00244"/>
    </source>
</evidence>
<dbReference type="Pfam" id="PF01627">
    <property type="entry name" value="Hpt"/>
    <property type="match status" value="1"/>
</dbReference>
<evidence type="ECO:0000256" key="10">
    <source>
        <dbReference type="ARBA" id="ARBA00022840"/>
    </source>
</evidence>
<dbReference type="InterPro" id="IPR011006">
    <property type="entry name" value="CheY-like_superfamily"/>
</dbReference>
<evidence type="ECO:0000259" key="23">
    <source>
        <dbReference type="PROSITE" id="PS50924"/>
    </source>
</evidence>
<dbReference type="EMBL" id="LT629780">
    <property type="protein sequence ID" value="SDU18076.1"/>
    <property type="molecule type" value="Genomic_DNA"/>
</dbReference>
<dbReference type="SMART" id="SM00387">
    <property type="entry name" value="HATPase_c"/>
    <property type="match status" value="1"/>
</dbReference>
<gene>
    <name evidence="24" type="ORF">SAMN05216580_1746</name>
</gene>
<evidence type="ECO:0000256" key="2">
    <source>
        <dbReference type="ARBA" id="ARBA00004651"/>
    </source>
</evidence>
<dbReference type="CDD" id="cd16922">
    <property type="entry name" value="HATPase_EvgS-ArcB-TorS-like"/>
    <property type="match status" value="1"/>
</dbReference>
<feature type="modified residue" description="4-aspartylphosphate" evidence="15">
    <location>
        <position position="711"/>
    </location>
</feature>
<dbReference type="PANTHER" id="PTHR45339:SF1">
    <property type="entry name" value="HYBRID SIGNAL TRANSDUCTION HISTIDINE KINASE J"/>
    <property type="match status" value="1"/>
</dbReference>
<dbReference type="NCBIfam" id="TIGR00229">
    <property type="entry name" value="sensory_box"/>
    <property type="match status" value="1"/>
</dbReference>
<keyword evidence="12" id="KW-0902">Two-component regulatory system</keyword>
<dbReference type="Gene3D" id="1.20.120.160">
    <property type="entry name" value="HPT domain"/>
    <property type="match status" value="1"/>
</dbReference>
<keyword evidence="4" id="KW-1003">Cell membrane</keyword>
<dbReference type="RefSeq" id="WP_162274136.1">
    <property type="nucleotide sequence ID" value="NZ_LT629780.1"/>
</dbReference>
<feature type="transmembrane region" description="Helical" evidence="16">
    <location>
        <begin position="125"/>
        <end position="144"/>
    </location>
</feature>
<feature type="transmembrane region" description="Helical" evidence="16">
    <location>
        <begin position="93"/>
        <end position="113"/>
    </location>
</feature>
<dbReference type="InterPro" id="IPR000700">
    <property type="entry name" value="PAS-assoc_C"/>
</dbReference>
<evidence type="ECO:0000259" key="22">
    <source>
        <dbReference type="PROSITE" id="PS50894"/>
    </source>
</evidence>
<comment type="subcellular location">
    <subcellularLocation>
        <location evidence="2">Cell membrane</location>
        <topology evidence="2">Multi-pass membrane protein</topology>
    </subcellularLocation>
</comment>
<dbReference type="CDD" id="cd00156">
    <property type="entry name" value="REC"/>
    <property type="match status" value="1"/>
</dbReference>
<keyword evidence="10" id="KW-0067">ATP-binding</keyword>